<organism evidence="1 2">
    <name type="scientific">Rhododendron molle</name>
    <name type="common">Chinese azalea</name>
    <name type="synonym">Azalea mollis</name>
    <dbReference type="NCBI Taxonomy" id="49168"/>
    <lineage>
        <taxon>Eukaryota</taxon>
        <taxon>Viridiplantae</taxon>
        <taxon>Streptophyta</taxon>
        <taxon>Embryophyta</taxon>
        <taxon>Tracheophyta</taxon>
        <taxon>Spermatophyta</taxon>
        <taxon>Magnoliopsida</taxon>
        <taxon>eudicotyledons</taxon>
        <taxon>Gunneridae</taxon>
        <taxon>Pentapetalae</taxon>
        <taxon>asterids</taxon>
        <taxon>Ericales</taxon>
        <taxon>Ericaceae</taxon>
        <taxon>Ericoideae</taxon>
        <taxon>Rhodoreae</taxon>
        <taxon>Rhododendron</taxon>
    </lineage>
</organism>
<dbReference type="Proteomes" id="UP001062846">
    <property type="component" value="Chromosome 8"/>
</dbReference>
<reference evidence="1" key="1">
    <citation type="submission" date="2022-02" db="EMBL/GenBank/DDBJ databases">
        <title>Plant Genome Project.</title>
        <authorList>
            <person name="Zhang R.-G."/>
        </authorList>
    </citation>
    <scope>NUCLEOTIDE SEQUENCE</scope>
    <source>
        <strain evidence="1">AT1</strain>
    </source>
</reference>
<proteinExistence type="predicted"/>
<protein>
    <submittedName>
        <fullName evidence="1">Uncharacterized protein</fullName>
    </submittedName>
</protein>
<evidence type="ECO:0000313" key="2">
    <source>
        <dbReference type="Proteomes" id="UP001062846"/>
    </source>
</evidence>
<name>A0ACC0MLY6_RHOML</name>
<evidence type="ECO:0000313" key="1">
    <source>
        <dbReference type="EMBL" id="KAI8541532.1"/>
    </source>
</evidence>
<dbReference type="EMBL" id="CM046395">
    <property type="protein sequence ID" value="KAI8541532.1"/>
    <property type="molecule type" value="Genomic_DNA"/>
</dbReference>
<keyword evidence="2" id="KW-1185">Reference proteome</keyword>
<comment type="caution">
    <text evidence="1">The sequence shown here is derived from an EMBL/GenBank/DDBJ whole genome shotgun (WGS) entry which is preliminary data.</text>
</comment>
<gene>
    <name evidence="1" type="ORF">RHMOL_Rhmol08G0068700</name>
</gene>
<accession>A0ACC0MLY6</accession>
<sequence length="105" mass="11786">MGFAAWPFISTLNLDCCTKRLIGVESNCIVEATLQSGWYVVGPVPATTKASPALKSKPFRWNRWRLLLLVLLQRPQMQKEIDALGANKSSRQTSLINIQAQSWLL</sequence>